<name>A0A1I3N0A3_9SPHI</name>
<dbReference type="CDD" id="cd00761">
    <property type="entry name" value="Glyco_tranf_GTA_type"/>
    <property type="match status" value="1"/>
</dbReference>
<dbReference type="AlphaFoldDB" id="A0A1I3N0A3"/>
<dbReference type="Proteomes" id="UP000198670">
    <property type="component" value="Unassembled WGS sequence"/>
</dbReference>
<dbReference type="GO" id="GO:0016758">
    <property type="term" value="F:hexosyltransferase activity"/>
    <property type="evidence" value="ECO:0007669"/>
    <property type="project" value="UniProtKB-ARBA"/>
</dbReference>
<evidence type="ECO:0000313" key="3">
    <source>
        <dbReference type="Proteomes" id="UP000198670"/>
    </source>
</evidence>
<dbReference type="SUPFAM" id="SSF53448">
    <property type="entry name" value="Nucleotide-diphospho-sugar transferases"/>
    <property type="match status" value="1"/>
</dbReference>
<evidence type="ECO:0000259" key="1">
    <source>
        <dbReference type="Pfam" id="PF00535"/>
    </source>
</evidence>
<dbReference type="PANTHER" id="PTHR22916">
    <property type="entry name" value="GLYCOSYLTRANSFERASE"/>
    <property type="match status" value="1"/>
</dbReference>
<organism evidence="2 3">
    <name type="scientific">Parapedobacter indicus</name>
    <dbReference type="NCBI Taxonomy" id="1477437"/>
    <lineage>
        <taxon>Bacteria</taxon>
        <taxon>Pseudomonadati</taxon>
        <taxon>Bacteroidota</taxon>
        <taxon>Sphingobacteriia</taxon>
        <taxon>Sphingobacteriales</taxon>
        <taxon>Sphingobacteriaceae</taxon>
        <taxon>Parapedobacter</taxon>
    </lineage>
</organism>
<keyword evidence="3" id="KW-1185">Reference proteome</keyword>
<keyword evidence="2" id="KW-0808">Transferase</keyword>
<dbReference type="EMBL" id="FOQO01000007">
    <property type="protein sequence ID" value="SFJ02693.1"/>
    <property type="molecule type" value="Genomic_DNA"/>
</dbReference>
<evidence type="ECO:0000313" key="2">
    <source>
        <dbReference type="EMBL" id="SFJ02693.1"/>
    </source>
</evidence>
<dbReference type="RefSeq" id="WP_090628022.1">
    <property type="nucleotide sequence ID" value="NZ_FOQO01000007.1"/>
</dbReference>
<accession>A0A1I3N0A3</accession>
<proteinExistence type="predicted"/>
<sequence>MDLVTIVTPAYNAAAYLPATIESILSQTYPYWELLIIDDCSTDDTVKVASTFLGDKRIRLLCQSMNQGAISARNRGISEARGQYVAFLDSDDLWRPSKLAVQIDAMKQHRAALSFTSYRVFGSSEMVHGVHIVPERVNYRDLLRTCSIGCSTVVYDVNQIGKQYFDAEAPPAREDYALWLKISRSFPKAKFYGIQEVLMDYRKHEQGNSRNKLEMARRQWYIYRNVEHIRIFPSLYYFVNYMWYGMRKHYFLPKLKEVNNDRL</sequence>
<gene>
    <name evidence="2" type="ORF">SAMN05444682_10757</name>
</gene>
<dbReference type="STRING" id="1477437.SAMN05444682_10757"/>
<dbReference type="InterPro" id="IPR029044">
    <property type="entry name" value="Nucleotide-diphossugar_trans"/>
</dbReference>
<dbReference type="PANTHER" id="PTHR22916:SF3">
    <property type="entry name" value="UDP-GLCNAC:BETAGAL BETA-1,3-N-ACETYLGLUCOSAMINYLTRANSFERASE-LIKE PROTEIN 1"/>
    <property type="match status" value="1"/>
</dbReference>
<protein>
    <submittedName>
        <fullName evidence="2">Teichuronic acid biosynthesis glycosyltransferase TuaG</fullName>
    </submittedName>
</protein>
<feature type="domain" description="Glycosyltransferase 2-like" evidence="1">
    <location>
        <begin position="5"/>
        <end position="125"/>
    </location>
</feature>
<dbReference type="Pfam" id="PF00535">
    <property type="entry name" value="Glycos_transf_2"/>
    <property type="match status" value="1"/>
</dbReference>
<dbReference type="OrthoDB" id="6638511at2"/>
<dbReference type="InterPro" id="IPR001173">
    <property type="entry name" value="Glyco_trans_2-like"/>
</dbReference>
<reference evidence="2 3" key="1">
    <citation type="submission" date="2016-10" db="EMBL/GenBank/DDBJ databases">
        <authorList>
            <person name="de Groot N.N."/>
        </authorList>
    </citation>
    <scope>NUCLEOTIDE SEQUENCE [LARGE SCALE GENOMIC DNA]</scope>
    <source>
        <strain evidence="2 3">RK1</strain>
    </source>
</reference>
<dbReference type="Gene3D" id="3.90.550.10">
    <property type="entry name" value="Spore Coat Polysaccharide Biosynthesis Protein SpsA, Chain A"/>
    <property type="match status" value="1"/>
</dbReference>